<evidence type="ECO:0000313" key="8">
    <source>
        <dbReference type="Proteomes" id="UP000230886"/>
    </source>
</evidence>
<feature type="DNA-binding region" description="H-T-H motif" evidence="4">
    <location>
        <begin position="39"/>
        <end position="58"/>
    </location>
</feature>
<proteinExistence type="predicted"/>
<dbReference type="PANTHER" id="PTHR30055">
    <property type="entry name" value="HTH-TYPE TRANSCRIPTIONAL REGULATOR RUTR"/>
    <property type="match status" value="1"/>
</dbReference>
<feature type="domain" description="HTH tetR-type" evidence="5">
    <location>
        <begin position="16"/>
        <end position="76"/>
    </location>
</feature>
<dbReference type="AlphaFoldDB" id="A0A069JJ44"/>
<dbReference type="EMBL" id="JARDXE010000001">
    <property type="protein sequence ID" value="MDE8643557.1"/>
    <property type="molecule type" value="Genomic_DNA"/>
</dbReference>
<name>A0A069JJ44_RHOSG</name>
<dbReference type="InterPro" id="IPR009057">
    <property type="entry name" value="Homeodomain-like_sf"/>
</dbReference>
<dbReference type="EMBL" id="NOVD01000002">
    <property type="protein sequence ID" value="PCK28734.1"/>
    <property type="molecule type" value="Genomic_DNA"/>
</dbReference>
<dbReference type="InterPro" id="IPR050109">
    <property type="entry name" value="HTH-type_TetR-like_transc_reg"/>
</dbReference>
<evidence type="ECO:0000256" key="4">
    <source>
        <dbReference type="PROSITE-ProRule" id="PRU00335"/>
    </source>
</evidence>
<comment type="caution">
    <text evidence="7">The sequence shown here is derived from an EMBL/GenBank/DDBJ whole genome shotgun (WGS) entry which is preliminary data.</text>
</comment>
<dbReference type="Proteomes" id="UP000230886">
    <property type="component" value="Unassembled WGS sequence"/>
</dbReference>
<dbReference type="InterPro" id="IPR001647">
    <property type="entry name" value="HTH_TetR"/>
</dbReference>
<protein>
    <submittedName>
        <fullName evidence="7">TetR/AcrR family transcriptional regulator</fullName>
    </submittedName>
</protein>
<evidence type="ECO:0000256" key="2">
    <source>
        <dbReference type="ARBA" id="ARBA00023125"/>
    </source>
</evidence>
<dbReference type="GO" id="GO:0000976">
    <property type="term" value="F:transcription cis-regulatory region binding"/>
    <property type="evidence" value="ECO:0007669"/>
    <property type="project" value="TreeGrafter"/>
</dbReference>
<dbReference type="InterPro" id="IPR040611">
    <property type="entry name" value="AlkX_C"/>
</dbReference>
<dbReference type="PANTHER" id="PTHR30055:SF234">
    <property type="entry name" value="HTH-TYPE TRANSCRIPTIONAL REGULATOR BETI"/>
    <property type="match status" value="1"/>
</dbReference>
<dbReference type="GO" id="GO:0003700">
    <property type="term" value="F:DNA-binding transcription factor activity"/>
    <property type="evidence" value="ECO:0007669"/>
    <property type="project" value="TreeGrafter"/>
</dbReference>
<dbReference type="RefSeq" id="WP_007734097.1">
    <property type="nucleotide sequence ID" value="NZ_AP026691.1"/>
</dbReference>
<keyword evidence="2 4" id="KW-0238">DNA-binding</keyword>
<evidence type="ECO:0000256" key="3">
    <source>
        <dbReference type="ARBA" id="ARBA00023163"/>
    </source>
</evidence>
<organism evidence="7 8">
    <name type="scientific">Rhodococcus qingshengii</name>
    <dbReference type="NCBI Taxonomy" id="334542"/>
    <lineage>
        <taxon>Bacteria</taxon>
        <taxon>Bacillati</taxon>
        <taxon>Actinomycetota</taxon>
        <taxon>Actinomycetes</taxon>
        <taxon>Mycobacteriales</taxon>
        <taxon>Nocardiaceae</taxon>
        <taxon>Rhodococcus</taxon>
        <taxon>Rhodococcus erythropolis group</taxon>
    </lineage>
</organism>
<dbReference type="Gene3D" id="1.10.357.10">
    <property type="entry name" value="Tetracycline Repressor, domain 2"/>
    <property type="match status" value="1"/>
</dbReference>
<evidence type="ECO:0000256" key="1">
    <source>
        <dbReference type="ARBA" id="ARBA00023015"/>
    </source>
</evidence>
<accession>A0A2A5JGK7</accession>
<keyword evidence="1" id="KW-0805">Transcription regulation</keyword>
<reference evidence="7 8" key="1">
    <citation type="submission" date="2017-07" db="EMBL/GenBank/DDBJ databases">
        <title>Draft sequence of Rhodococcus enclensis 23b-28.</title>
        <authorList>
            <person name="Besaury L."/>
            <person name="Sancelme M."/>
            <person name="Amato P."/>
            <person name="Lallement A."/>
            <person name="Delort A.-M."/>
        </authorList>
    </citation>
    <scope>NUCLEOTIDE SEQUENCE [LARGE SCALE GENOMIC DNA]</scope>
    <source>
        <strain evidence="7 8">23b-28</strain>
    </source>
</reference>
<dbReference type="Pfam" id="PF00440">
    <property type="entry name" value="TetR_N"/>
    <property type="match status" value="1"/>
</dbReference>
<dbReference type="PROSITE" id="PS50977">
    <property type="entry name" value="HTH_TETR_2"/>
    <property type="match status" value="1"/>
</dbReference>
<evidence type="ECO:0000313" key="6">
    <source>
        <dbReference type="EMBL" id="MDE8643557.1"/>
    </source>
</evidence>
<dbReference type="Proteomes" id="UP001217325">
    <property type="component" value="Unassembled WGS sequence"/>
</dbReference>
<dbReference type="PRINTS" id="PR00455">
    <property type="entry name" value="HTHTETR"/>
</dbReference>
<dbReference type="Pfam" id="PF18556">
    <property type="entry name" value="TetR_C_35"/>
    <property type="match status" value="1"/>
</dbReference>
<evidence type="ECO:0000313" key="7">
    <source>
        <dbReference type="EMBL" id="PCK28734.1"/>
    </source>
</evidence>
<gene>
    <name evidence="7" type="ORF">CHR55_05350</name>
    <name evidence="6" type="ORF">PXH69_01265</name>
</gene>
<accession>A0A069JJ44</accession>
<sequence length="208" mass="22912">MSTARARVPYHEAARQLLRASALDATRELLTEKSWNDITMAHIAEAAGMSRQTLYKEFTSRQGLASGYLIRFVDEFLEEVEREVTLHHSDPRGAVSAAFRAFFDAGARDPMVVSIVGPRPQHDLLSLVTTDGTPLLEHASARLAEIFMTSWANVDRIHAEMFGSTIVRLAISHVTLSFGTPDQIAENLGEMFGPFLDQVIGSGTVEPN</sequence>
<evidence type="ECO:0000259" key="5">
    <source>
        <dbReference type="PROSITE" id="PS50977"/>
    </source>
</evidence>
<reference evidence="6" key="2">
    <citation type="submission" date="2023-02" db="EMBL/GenBank/DDBJ databases">
        <title>A novel hydrolase synthesized by Rhodococcus erythropolis HQ is responsible for the detoxification of Zearalenone.</title>
        <authorList>
            <person name="Hu J."/>
            <person name="Xu J."/>
        </authorList>
    </citation>
    <scope>NUCLEOTIDE SEQUENCE</scope>
    <source>
        <strain evidence="6">HQ</strain>
    </source>
</reference>
<dbReference type="SUPFAM" id="SSF46689">
    <property type="entry name" value="Homeodomain-like"/>
    <property type="match status" value="1"/>
</dbReference>
<keyword evidence="3" id="KW-0804">Transcription</keyword>
<dbReference type="GeneID" id="57489023"/>